<sequence>MLVFEEEYRLLSQEGHLTKSSLLSGLDAIRRANIDDYGRGFFYSGLFELSIGFERLMKIVIVLQHKLDNKNTNPTNKQLRNYGHNIIELYKVCCEVAPKHEVQTEITDKQQKILNVLSTFGTGSRYYNLDQITDSSKHDDPLKMWSHVLSYHIWGLKPNVRQKLETDAFAYVDRTGQADAYYPGRNINGEPMLMSEYHYLYHATEKANYQVVWSIISMLEPFYDLLNELCHKLHQLADSLGNKQTVPYMYEFFPFFLTPRSIVIRKKRWSVEY</sequence>
<proteinExistence type="predicted"/>
<comment type="caution">
    <text evidence="1">The sequence shown here is derived from an EMBL/GenBank/DDBJ whole genome shotgun (WGS) entry which is preliminary data.</text>
</comment>
<evidence type="ECO:0000313" key="1">
    <source>
        <dbReference type="EMBL" id="MBC5853495.1"/>
    </source>
</evidence>
<gene>
    <name evidence="1" type="ORF">H8Q88_21770</name>
</gene>
<dbReference type="AlphaFoldDB" id="A0A9X0REV3"/>
<dbReference type="RefSeq" id="WP_187027539.1">
    <property type="nucleotide sequence ID" value="NZ_JACRUP010000068.1"/>
</dbReference>
<protein>
    <submittedName>
        <fullName evidence="1">Uncharacterized protein</fullName>
    </submittedName>
</protein>
<name>A0A9X0REV3_VIBME</name>
<dbReference type="EMBL" id="JACRUP010000068">
    <property type="protein sequence ID" value="MBC5853495.1"/>
    <property type="molecule type" value="Genomic_DNA"/>
</dbReference>
<reference evidence="1" key="1">
    <citation type="submission" date="2020-08" db="EMBL/GenBank/DDBJ databases">
        <title>Genome Sequencing and Pan-Genome Analysis of Migratory bird Vibrio Strains, Inner Mongolia.</title>
        <authorList>
            <person name="Zheng L."/>
        </authorList>
    </citation>
    <scope>NUCLEOTIDE SEQUENCE</scope>
    <source>
        <strain evidence="1">M13F</strain>
    </source>
</reference>
<organism evidence="1 2">
    <name type="scientific">Vibrio metschnikovii</name>
    <dbReference type="NCBI Taxonomy" id="28172"/>
    <lineage>
        <taxon>Bacteria</taxon>
        <taxon>Pseudomonadati</taxon>
        <taxon>Pseudomonadota</taxon>
        <taxon>Gammaproteobacteria</taxon>
        <taxon>Vibrionales</taxon>
        <taxon>Vibrionaceae</taxon>
        <taxon>Vibrio</taxon>
    </lineage>
</organism>
<keyword evidence="2" id="KW-1185">Reference proteome</keyword>
<evidence type="ECO:0000313" key="2">
    <source>
        <dbReference type="Proteomes" id="UP000615796"/>
    </source>
</evidence>
<accession>A0A9X0REV3</accession>
<dbReference type="Proteomes" id="UP000615796">
    <property type="component" value="Unassembled WGS sequence"/>
</dbReference>